<name>A0A401TYH0_CHIPU</name>
<dbReference type="SMART" id="SM00409">
    <property type="entry name" value="IG"/>
    <property type="match status" value="1"/>
</dbReference>
<gene>
    <name evidence="5" type="ORF">chiPu_0032098</name>
</gene>
<reference evidence="5 6" key="1">
    <citation type="journal article" date="2018" name="Nat. Ecol. Evol.">
        <title>Shark genomes provide insights into elasmobranch evolution and the origin of vertebrates.</title>
        <authorList>
            <person name="Hara Y"/>
            <person name="Yamaguchi K"/>
            <person name="Onimaru K"/>
            <person name="Kadota M"/>
            <person name="Koyanagi M"/>
            <person name="Keeley SD"/>
            <person name="Tatsumi K"/>
            <person name="Tanaka K"/>
            <person name="Motone F"/>
            <person name="Kageyama Y"/>
            <person name="Nozu R"/>
            <person name="Adachi N"/>
            <person name="Nishimura O"/>
            <person name="Nakagawa R"/>
            <person name="Tanegashima C"/>
            <person name="Kiyatake I"/>
            <person name="Matsumoto R"/>
            <person name="Murakumo K"/>
            <person name="Nishida K"/>
            <person name="Terakita A"/>
            <person name="Kuratani S"/>
            <person name="Sato K"/>
            <person name="Hyodo S Kuraku.S."/>
        </authorList>
    </citation>
    <scope>NUCLEOTIDE SEQUENCE [LARGE SCALE GENOMIC DNA]</scope>
</reference>
<dbReference type="InterPro" id="IPR003599">
    <property type="entry name" value="Ig_sub"/>
</dbReference>
<dbReference type="OrthoDB" id="6103117at2759"/>
<dbReference type="SUPFAM" id="SSF48726">
    <property type="entry name" value="Immunoglobulin"/>
    <property type="match status" value="1"/>
</dbReference>
<dbReference type="SMART" id="SM00406">
    <property type="entry name" value="IGv"/>
    <property type="match status" value="1"/>
</dbReference>
<organism evidence="5 6">
    <name type="scientific">Chiloscyllium punctatum</name>
    <name type="common">Brownbanded bambooshark</name>
    <name type="synonym">Hemiscyllium punctatum</name>
    <dbReference type="NCBI Taxonomy" id="137246"/>
    <lineage>
        <taxon>Eukaryota</taxon>
        <taxon>Metazoa</taxon>
        <taxon>Chordata</taxon>
        <taxon>Craniata</taxon>
        <taxon>Vertebrata</taxon>
        <taxon>Chondrichthyes</taxon>
        <taxon>Elasmobranchii</taxon>
        <taxon>Galeomorphii</taxon>
        <taxon>Galeoidea</taxon>
        <taxon>Orectolobiformes</taxon>
        <taxon>Hemiscylliidae</taxon>
        <taxon>Chiloscyllium</taxon>
    </lineage>
</organism>
<dbReference type="InterPro" id="IPR013783">
    <property type="entry name" value="Ig-like_fold"/>
</dbReference>
<dbReference type="STRING" id="137246.A0A401TYH0"/>
<keyword evidence="6" id="KW-1185">Reference proteome</keyword>
<comment type="caution">
    <text evidence="5">The sequence shown here is derived from an EMBL/GenBank/DDBJ whole genome shotgun (WGS) entry which is preliminary data.</text>
</comment>
<dbReference type="AlphaFoldDB" id="A0A401TYH0"/>
<evidence type="ECO:0000256" key="2">
    <source>
        <dbReference type="ARBA" id="ARBA00023130"/>
    </source>
</evidence>
<evidence type="ECO:0000256" key="1">
    <source>
        <dbReference type="ARBA" id="ARBA00022859"/>
    </source>
</evidence>
<dbReference type="InterPro" id="IPR036179">
    <property type="entry name" value="Ig-like_dom_sf"/>
</dbReference>
<evidence type="ECO:0000313" key="5">
    <source>
        <dbReference type="EMBL" id="GCC47660.1"/>
    </source>
</evidence>
<dbReference type="FunFam" id="2.60.40.10:FF:000212">
    <property type="entry name" value="Immunoglobulin kappa chain variable 12-38"/>
    <property type="match status" value="1"/>
</dbReference>
<dbReference type="InterPro" id="IPR050150">
    <property type="entry name" value="IgV_Light_Chain"/>
</dbReference>
<dbReference type="GO" id="GO:0002250">
    <property type="term" value="P:adaptive immune response"/>
    <property type="evidence" value="ECO:0007669"/>
    <property type="project" value="UniProtKB-KW"/>
</dbReference>
<feature type="domain" description="Ig-like" evidence="4">
    <location>
        <begin position="1"/>
        <end position="86"/>
    </location>
</feature>
<evidence type="ECO:0000256" key="3">
    <source>
        <dbReference type="ARBA" id="ARBA00043265"/>
    </source>
</evidence>
<keyword evidence="2" id="KW-1064">Adaptive immunity</keyword>
<keyword evidence="1" id="KW-0391">Immunity</keyword>
<dbReference type="InterPro" id="IPR007110">
    <property type="entry name" value="Ig-like_dom"/>
</dbReference>
<evidence type="ECO:0000313" key="6">
    <source>
        <dbReference type="Proteomes" id="UP000287033"/>
    </source>
</evidence>
<dbReference type="PANTHER" id="PTHR23267">
    <property type="entry name" value="IMMUNOGLOBULIN LIGHT CHAIN"/>
    <property type="match status" value="1"/>
</dbReference>
<protein>
    <recommendedName>
        <fullName evidence="4">Ig-like domain-containing protein</fullName>
    </recommendedName>
</protein>
<keyword evidence="3" id="KW-1280">Immunoglobulin</keyword>
<accession>A0A401TYH0</accession>
<dbReference type="GO" id="GO:0016020">
    <property type="term" value="C:membrane"/>
    <property type="evidence" value="ECO:0007669"/>
    <property type="project" value="UniProtKB-ARBA"/>
</dbReference>
<dbReference type="GO" id="GO:0005576">
    <property type="term" value="C:extracellular region"/>
    <property type="evidence" value="ECO:0007669"/>
    <property type="project" value="UniProtKB-ARBA"/>
</dbReference>
<sequence>MTQSPPVLSVGLGQTATITCKASQDISSYLSWYQQREGQKPSLLIYYATSRYTGVSDRFTGSGSGASYTLTISNVQNEDVAGYYCQNGYYSSSNLHSDTKPYKNLKTHSTTSCTDT</sequence>
<dbReference type="PROSITE" id="PS50835">
    <property type="entry name" value="IG_LIKE"/>
    <property type="match status" value="1"/>
</dbReference>
<dbReference type="Gene3D" id="2.60.40.10">
    <property type="entry name" value="Immunoglobulins"/>
    <property type="match status" value="1"/>
</dbReference>
<proteinExistence type="predicted"/>
<dbReference type="OMA" id="VTITCQP"/>
<dbReference type="Proteomes" id="UP000287033">
    <property type="component" value="Unassembled WGS sequence"/>
</dbReference>
<evidence type="ECO:0000259" key="4">
    <source>
        <dbReference type="PROSITE" id="PS50835"/>
    </source>
</evidence>
<dbReference type="Pfam" id="PF07686">
    <property type="entry name" value="V-set"/>
    <property type="match status" value="1"/>
</dbReference>
<dbReference type="InterPro" id="IPR013106">
    <property type="entry name" value="Ig_V-set"/>
</dbReference>
<dbReference type="GO" id="GO:0019814">
    <property type="term" value="C:immunoglobulin complex"/>
    <property type="evidence" value="ECO:0007669"/>
    <property type="project" value="UniProtKB-KW"/>
</dbReference>
<dbReference type="EMBL" id="BEZZ01227650">
    <property type="protein sequence ID" value="GCC47660.1"/>
    <property type="molecule type" value="Genomic_DNA"/>
</dbReference>